<accession>A0A8H7UEE2</accession>
<evidence type="ECO:0000313" key="2">
    <source>
        <dbReference type="Proteomes" id="UP000612746"/>
    </source>
</evidence>
<dbReference type="Proteomes" id="UP000612746">
    <property type="component" value="Unassembled WGS sequence"/>
</dbReference>
<dbReference type="EMBL" id="JAEPRA010000013">
    <property type="protein sequence ID" value="KAG2176858.1"/>
    <property type="molecule type" value="Genomic_DNA"/>
</dbReference>
<protein>
    <submittedName>
        <fullName evidence="1">Uncharacterized protein</fullName>
    </submittedName>
</protein>
<gene>
    <name evidence="1" type="ORF">INT44_007522</name>
</gene>
<evidence type="ECO:0000313" key="1">
    <source>
        <dbReference type="EMBL" id="KAG2176858.1"/>
    </source>
</evidence>
<organism evidence="1 2">
    <name type="scientific">Umbelopsis vinacea</name>
    <dbReference type="NCBI Taxonomy" id="44442"/>
    <lineage>
        <taxon>Eukaryota</taxon>
        <taxon>Fungi</taxon>
        <taxon>Fungi incertae sedis</taxon>
        <taxon>Mucoromycota</taxon>
        <taxon>Mucoromycotina</taxon>
        <taxon>Umbelopsidomycetes</taxon>
        <taxon>Umbelopsidales</taxon>
        <taxon>Umbelopsidaceae</taxon>
        <taxon>Umbelopsis</taxon>
    </lineage>
</organism>
<sequence>MMVHSKFPGFPHLILEAGTYVKVRPRASSLASLLELEADTDLRARASSLLSLLEFRGGHGRKGPEQVSWLTLL</sequence>
<comment type="caution">
    <text evidence="1">The sequence shown here is derived from an EMBL/GenBank/DDBJ whole genome shotgun (WGS) entry which is preliminary data.</text>
</comment>
<proteinExistence type="predicted"/>
<reference evidence="1" key="1">
    <citation type="submission" date="2020-12" db="EMBL/GenBank/DDBJ databases">
        <title>Metabolic potential, ecology and presence of endohyphal bacteria is reflected in genomic diversity of Mucoromycotina.</title>
        <authorList>
            <person name="Muszewska A."/>
            <person name="Okrasinska A."/>
            <person name="Steczkiewicz K."/>
            <person name="Drgas O."/>
            <person name="Orlowska M."/>
            <person name="Perlinska-Lenart U."/>
            <person name="Aleksandrzak-Piekarczyk T."/>
            <person name="Szatraj K."/>
            <person name="Zielenkiewicz U."/>
            <person name="Pilsyk S."/>
            <person name="Malc E."/>
            <person name="Mieczkowski P."/>
            <person name="Kruszewska J.S."/>
            <person name="Biernat P."/>
            <person name="Pawlowska J."/>
        </authorList>
    </citation>
    <scope>NUCLEOTIDE SEQUENCE</scope>
    <source>
        <strain evidence="1">WA0000051536</strain>
    </source>
</reference>
<dbReference type="AlphaFoldDB" id="A0A8H7UEE2"/>
<keyword evidence="2" id="KW-1185">Reference proteome</keyword>
<name>A0A8H7UEE2_9FUNG</name>